<proteinExistence type="predicted"/>
<dbReference type="EMBL" id="BMRP01000005">
    <property type="protein sequence ID" value="GGU55332.1"/>
    <property type="molecule type" value="Genomic_DNA"/>
</dbReference>
<feature type="region of interest" description="Disordered" evidence="1">
    <location>
        <begin position="169"/>
        <end position="192"/>
    </location>
</feature>
<sequence>MTPRPRPGYLFDELRSLLAPVQELQRRHQQRLDAHRTEGGEVFEDQYAAYDDARLETAIEASDALDTLVAQLELLVADPPRRAFTLALRGPGADEGNLPWLFVVNGDDLDDAYQKLSQLPSFHLWLEDVRRPGTSRHGEEDLLADQSHPGVRGPGTYIDLRREQARVLARRAPARSPLVPPAPPPSAPGRAR</sequence>
<comment type="caution">
    <text evidence="2">The sequence shown here is derived from an EMBL/GenBank/DDBJ whole genome shotgun (WGS) entry which is preliminary data.</text>
</comment>
<evidence type="ECO:0000256" key="1">
    <source>
        <dbReference type="SAM" id="MobiDB-lite"/>
    </source>
</evidence>
<dbReference type="RefSeq" id="WP_189298543.1">
    <property type="nucleotide sequence ID" value="NZ_BMRP01000005.1"/>
</dbReference>
<evidence type="ECO:0000313" key="3">
    <source>
        <dbReference type="Proteomes" id="UP000654471"/>
    </source>
</evidence>
<protein>
    <submittedName>
        <fullName evidence="2">Uncharacterized protein</fullName>
    </submittedName>
</protein>
<feature type="region of interest" description="Disordered" evidence="1">
    <location>
        <begin position="135"/>
        <end position="155"/>
    </location>
</feature>
<keyword evidence="3" id="KW-1185">Reference proteome</keyword>
<dbReference type="Proteomes" id="UP000654471">
    <property type="component" value="Unassembled WGS sequence"/>
</dbReference>
<reference evidence="3" key="1">
    <citation type="journal article" date="2019" name="Int. J. Syst. Evol. Microbiol.">
        <title>The Global Catalogue of Microorganisms (GCM) 10K type strain sequencing project: providing services to taxonomists for standard genome sequencing and annotation.</title>
        <authorList>
            <consortium name="The Broad Institute Genomics Platform"/>
            <consortium name="The Broad Institute Genome Sequencing Center for Infectious Disease"/>
            <person name="Wu L."/>
            <person name="Ma J."/>
        </authorList>
    </citation>
    <scope>NUCLEOTIDE SEQUENCE [LARGE SCALE GENOMIC DNA]</scope>
    <source>
        <strain evidence="3">JCM 3399</strain>
    </source>
</reference>
<evidence type="ECO:0000313" key="2">
    <source>
        <dbReference type="EMBL" id="GGU55332.1"/>
    </source>
</evidence>
<gene>
    <name evidence="2" type="ORF">GCM10010211_20040</name>
</gene>
<name>A0ABQ2UWD5_9ACTN</name>
<accession>A0ABQ2UWD5</accession>
<organism evidence="2 3">
    <name type="scientific">Streptomyces albospinus</name>
    <dbReference type="NCBI Taxonomy" id="285515"/>
    <lineage>
        <taxon>Bacteria</taxon>
        <taxon>Bacillati</taxon>
        <taxon>Actinomycetota</taxon>
        <taxon>Actinomycetes</taxon>
        <taxon>Kitasatosporales</taxon>
        <taxon>Streptomycetaceae</taxon>
        <taxon>Streptomyces</taxon>
    </lineage>
</organism>
<feature type="compositionally biased region" description="Pro residues" evidence="1">
    <location>
        <begin position="178"/>
        <end position="192"/>
    </location>
</feature>